<feature type="non-terminal residue" evidence="2">
    <location>
        <position position="1"/>
    </location>
</feature>
<dbReference type="AlphaFoldDB" id="A0A653D8B1"/>
<evidence type="ECO:0000313" key="2">
    <source>
        <dbReference type="EMBL" id="VEN55557.1"/>
    </source>
</evidence>
<reference evidence="2 3" key="1">
    <citation type="submission" date="2019-01" db="EMBL/GenBank/DDBJ databases">
        <authorList>
            <person name="Sayadi A."/>
        </authorList>
    </citation>
    <scope>NUCLEOTIDE SEQUENCE [LARGE SCALE GENOMIC DNA]</scope>
</reference>
<proteinExistence type="predicted"/>
<dbReference type="EMBL" id="CAACVG010006904">
    <property type="protein sequence ID" value="VEN42484.1"/>
    <property type="molecule type" value="Genomic_DNA"/>
</dbReference>
<sequence>EQSLTINGTCGTTKVHFGDARHFRIPSIIAAPPLKWVIITIYYR</sequence>
<name>A0A653D8B1_CALMS</name>
<keyword evidence="3" id="KW-1185">Reference proteome</keyword>
<evidence type="ECO:0000313" key="1">
    <source>
        <dbReference type="EMBL" id="VEN42484.1"/>
    </source>
</evidence>
<gene>
    <name evidence="2" type="ORF">CALMAC_LOCUS14703</name>
    <name evidence="1" type="ORF">CALMAC_LOCUS5948</name>
</gene>
<organism evidence="2 3">
    <name type="scientific">Callosobruchus maculatus</name>
    <name type="common">Southern cowpea weevil</name>
    <name type="synonym">Pulse bruchid</name>
    <dbReference type="NCBI Taxonomy" id="64391"/>
    <lineage>
        <taxon>Eukaryota</taxon>
        <taxon>Metazoa</taxon>
        <taxon>Ecdysozoa</taxon>
        <taxon>Arthropoda</taxon>
        <taxon>Hexapoda</taxon>
        <taxon>Insecta</taxon>
        <taxon>Pterygota</taxon>
        <taxon>Neoptera</taxon>
        <taxon>Endopterygota</taxon>
        <taxon>Coleoptera</taxon>
        <taxon>Polyphaga</taxon>
        <taxon>Cucujiformia</taxon>
        <taxon>Chrysomeloidea</taxon>
        <taxon>Chrysomelidae</taxon>
        <taxon>Bruchinae</taxon>
        <taxon>Bruchini</taxon>
        <taxon>Callosobruchus</taxon>
    </lineage>
</organism>
<evidence type="ECO:0000313" key="3">
    <source>
        <dbReference type="Proteomes" id="UP000410492"/>
    </source>
</evidence>
<dbReference type="Proteomes" id="UP000410492">
    <property type="component" value="Unassembled WGS sequence"/>
</dbReference>
<accession>A0A653D8B1</accession>
<protein>
    <submittedName>
        <fullName evidence="2">Uncharacterized protein</fullName>
    </submittedName>
</protein>
<dbReference type="EMBL" id="CAACVG010010321">
    <property type="protein sequence ID" value="VEN55557.1"/>
    <property type="molecule type" value="Genomic_DNA"/>
</dbReference>